<reference evidence="10" key="1">
    <citation type="submission" date="2022-04" db="EMBL/GenBank/DDBJ databases">
        <title>Carnegiea gigantea Genome sequencing and assembly v2.</title>
        <authorList>
            <person name="Copetti D."/>
            <person name="Sanderson M.J."/>
            <person name="Burquez A."/>
            <person name="Wojciechowski M.F."/>
        </authorList>
    </citation>
    <scope>NUCLEOTIDE SEQUENCE</scope>
    <source>
        <strain evidence="10">SGP5-SGP5p</strain>
        <tissue evidence="10">Aerial part</tissue>
    </source>
</reference>
<evidence type="ECO:0000313" key="11">
    <source>
        <dbReference type="Proteomes" id="UP001153076"/>
    </source>
</evidence>
<dbReference type="GO" id="GO:0006071">
    <property type="term" value="P:glycerol metabolic process"/>
    <property type="evidence" value="ECO:0007669"/>
    <property type="project" value="UniProtKB-KW"/>
</dbReference>
<evidence type="ECO:0000256" key="7">
    <source>
        <dbReference type="SAM" id="MobiDB-lite"/>
    </source>
</evidence>
<keyword evidence="5" id="KW-0325">Glycoprotein</keyword>
<dbReference type="InterPro" id="IPR017946">
    <property type="entry name" value="PLC-like_Pdiesterase_TIM-brl"/>
</dbReference>
<evidence type="ECO:0000256" key="1">
    <source>
        <dbReference type="ARBA" id="ARBA00012247"/>
    </source>
</evidence>
<feature type="domain" description="GP-PDE" evidence="9">
    <location>
        <begin position="34"/>
        <end position="333"/>
    </location>
</feature>
<dbReference type="AlphaFoldDB" id="A0A9Q1GKF3"/>
<organism evidence="10 11">
    <name type="scientific">Carnegiea gigantea</name>
    <dbReference type="NCBI Taxonomy" id="171969"/>
    <lineage>
        <taxon>Eukaryota</taxon>
        <taxon>Viridiplantae</taxon>
        <taxon>Streptophyta</taxon>
        <taxon>Embryophyta</taxon>
        <taxon>Tracheophyta</taxon>
        <taxon>Spermatophyta</taxon>
        <taxon>Magnoliopsida</taxon>
        <taxon>eudicotyledons</taxon>
        <taxon>Gunneridae</taxon>
        <taxon>Pentapetalae</taxon>
        <taxon>Caryophyllales</taxon>
        <taxon>Cactineae</taxon>
        <taxon>Cactaceae</taxon>
        <taxon>Cactoideae</taxon>
        <taxon>Echinocereeae</taxon>
        <taxon>Carnegiea</taxon>
    </lineage>
</organism>
<evidence type="ECO:0000256" key="8">
    <source>
        <dbReference type="SAM" id="SignalP"/>
    </source>
</evidence>
<dbReference type="GO" id="GO:0008889">
    <property type="term" value="F:glycerophosphodiester phosphodiesterase activity"/>
    <property type="evidence" value="ECO:0007669"/>
    <property type="project" value="UniProtKB-EC"/>
</dbReference>
<evidence type="ECO:0000256" key="3">
    <source>
        <dbReference type="ARBA" id="ARBA00022798"/>
    </source>
</evidence>
<dbReference type="Proteomes" id="UP001153076">
    <property type="component" value="Unassembled WGS sequence"/>
</dbReference>
<dbReference type="Pfam" id="PF03009">
    <property type="entry name" value="GDPD"/>
    <property type="match status" value="2"/>
</dbReference>
<comment type="caution">
    <text evidence="10">The sequence shown here is derived from an EMBL/GenBank/DDBJ whole genome shotgun (WGS) entry which is preliminary data.</text>
</comment>
<dbReference type="CDD" id="cd08603">
    <property type="entry name" value="GDPD_SHV3_repeat_1"/>
    <property type="match status" value="1"/>
</dbReference>
<dbReference type="PANTHER" id="PTHR43620">
    <property type="entry name" value="GLYCEROPHOSPHORYL DIESTER PHOSPHODIESTERASE"/>
    <property type="match status" value="1"/>
</dbReference>
<proteinExistence type="predicted"/>
<feature type="chain" id="PRO_5040477697" description="glycerophosphodiester phosphodiesterase" evidence="8">
    <location>
        <begin position="18"/>
        <end position="739"/>
    </location>
</feature>
<dbReference type="OrthoDB" id="1058301at2759"/>
<feature type="compositionally biased region" description="Low complexity" evidence="7">
    <location>
        <begin position="697"/>
        <end position="713"/>
    </location>
</feature>
<dbReference type="InterPro" id="IPR030395">
    <property type="entry name" value="GP_PDE_dom"/>
</dbReference>
<dbReference type="EC" id="3.1.4.46" evidence="1"/>
<protein>
    <recommendedName>
        <fullName evidence="1">glycerophosphodiester phosphodiesterase</fullName>
        <ecNumber evidence="1">3.1.4.46</ecNumber>
    </recommendedName>
</protein>
<dbReference type="Gene3D" id="3.20.20.190">
    <property type="entry name" value="Phosphatidylinositol (PI) phosphodiesterase"/>
    <property type="match status" value="2"/>
</dbReference>
<keyword evidence="11" id="KW-1185">Reference proteome</keyword>
<dbReference type="FunFam" id="3.20.20.190:FF:000011">
    <property type="entry name" value="Glycerophosphodiester phosphodiesterase GDPDL3"/>
    <property type="match status" value="1"/>
</dbReference>
<evidence type="ECO:0000256" key="6">
    <source>
        <dbReference type="ARBA" id="ARBA00047512"/>
    </source>
</evidence>
<evidence type="ECO:0000259" key="9">
    <source>
        <dbReference type="PROSITE" id="PS51704"/>
    </source>
</evidence>
<accession>A0A9Q1GKF3</accession>
<feature type="region of interest" description="Disordered" evidence="7">
    <location>
        <begin position="679"/>
        <end position="720"/>
    </location>
</feature>
<dbReference type="PROSITE" id="PS51704">
    <property type="entry name" value="GP_PDE"/>
    <property type="match status" value="2"/>
</dbReference>
<gene>
    <name evidence="10" type="ORF">Cgig2_024565</name>
</gene>
<feature type="signal peptide" evidence="8">
    <location>
        <begin position="1"/>
        <end position="17"/>
    </location>
</feature>
<dbReference type="FunFam" id="3.20.20.190:FF:000013">
    <property type="entry name" value="Glycerophosphodiester phosphodiesterase GDPDL3"/>
    <property type="match status" value="1"/>
</dbReference>
<dbReference type="GO" id="GO:0006629">
    <property type="term" value="P:lipid metabolic process"/>
    <property type="evidence" value="ECO:0007669"/>
    <property type="project" value="InterPro"/>
</dbReference>
<evidence type="ECO:0000256" key="4">
    <source>
        <dbReference type="ARBA" id="ARBA00022801"/>
    </source>
</evidence>
<dbReference type="SUPFAM" id="SSF51695">
    <property type="entry name" value="PLC-like phosphodiesterases"/>
    <property type="match status" value="2"/>
</dbReference>
<sequence>MIKYLVVAFLWIHLITAQKPPAQNPWLTLKGERPVVIARGGFSGLFPDSSRIGYELVPQMSLPDTLLYCDLQLTKDSVGFCLSDLRLDNSTNIALLFPQGEKTYVVNGKQVRGWFAIDYFADQLFANVTSVQSILTRPNAFDGQPLLTVEEVFQISQPPLKIWLNVPYDVFYNDHKISPALYLEKMRFTGISYISSPEIGFLKSIAAKVGKAGVKLILSFLEPEVLEPTTNQTYGNILNNLAAIKPFASGILVPKTYIWPVNRDKYLLPSTNIVMDAHKEGLEVYAYGFANDSPGSFNYSYDPTKEYLQFIDNGKFSIDGVLTDFPITASEAIGKSLIISHNGASGDYAGCTDLAYEKAIMDGADIIDCSVQMSKDGVAFCLDTADLLGDTNAINNFMSRSSSVPEIQPNNGIFSFDLTWSEIQTLKPQLVSPLQPQESIALPRNPACKEKGKFLTLAEFLDFAKAKAAPGVLINIQNAPYLASKKGLDIVGAVTNALSNATFDKEAKQVMIQSDDTSVLTKFKEFPTYRRVLRIKEIFSDAPKETVDEIKKYADAVDVRRPCIWSSSGFFLANFTKVVEQMHAGNISVHVSVLYNEYTTLAFDFFADPLTQLATLVEGLKVDAVVTDFPATANAYLSNPCSDPNNSNVEFPIVPAEAGYFLGLVSSAPAPLPAPAPPLNTAEIVDPPLPPVSKVETPPTADSTPAATTPSQANSGSQRNTGAVTSCLFLVATSAISLL</sequence>
<dbReference type="PANTHER" id="PTHR43620:SF44">
    <property type="entry name" value="GLYCEROPHOSPHODIESTER PHOSPHODIESTERASE GDPDL6-RELATED"/>
    <property type="match status" value="1"/>
</dbReference>
<keyword evidence="4" id="KW-0378">Hydrolase</keyword>
<keyword evidence="2 8" id="KW-0732">Signal</keyword>
<feature type="domain" description="GP-PDE" evidence="9">
    <location>
        <begin position="336"/>
        <end position="637"/>
    </location>
</feature>
<dbReference type="EMBL" id="JAKOGI010002138">
    <property type="protein sequence ID" value="KAJ8422797.1"/>
    <property type="molecule type" value="Genomic_DNA"/>
</dbReference>
<evidence type="ECO:0000256" key="2">
    <source>
        <dbReference type="ARBA" id="ARBA00022729"/>
    </source>
</evidence>
<name>A0A9Q1GKF3_9CARY</name>
<evidence type="ECO:0000256" key="5">
    <source>
        <dbReference type="ARBA" id="ARBA00023180"/>
    </source>
</evidence>
<evidence type="ECO:0000313" key="10">
    <source>
        <dbReference type="EMBL" id="KAJ8422797.1"/>
    </source>
</evidence>
<dbReference type="CDD" id="cd08604">
    <property type="entry name" value="GDPD_SHV3_repeat_2"/>
    <property type="match status" value="1"/>
</dbReference>
<keyword evidence="3" id="KW-0319">Glycerol metabolism</keyword>
<comment type="catalytic activity">
    <reaction evidence="6">
        <text>a sn-glycero-3-phosphodiester + H2O = an alcohol + sn-glycerol 3-phosphate + H(+)</text>
        <dbReference type="Rhea" id="RHEA:12969"/>
        <dbReference type="ChEBI" id="CHEBI:15377"/>
        <dbReference type="ChEBI" id="CHEBI:15378"/>
        <dbReference type="ChEBI" id="CHEBI:30879"/>
        <dbReference type="ChEBI" id="CHEBI:57597"/>
        <dbReference type="ChEBI" id="CHEBI:83408"/>
        <dbReference type="EC" id="3.1.4.46"/>
    </reaction>
</comment>